<feature type="signal peptide" evidence="1">
    <location>
        <begin position="1"/>
        <end position="16"/>
    </location>
</feature>
<evidence type="ECO:0008006" key="4">
    <source>
        <dbReference type="Google" id="ProtNLM"/>
    </source>
</evidence>
<dbReference type="InterPro" id="IPR011042">
    <property type="entry name" value="6-blade_b-propeller_TolB-like"/>
</dbReference>
<evidence type="ECO:0000313" key="3">
    <source>
        <dbReference type="Proteomes" id="UP000051952"/>
    </source>
</evidence>
<evidence type="ECO:0000256" key="1">
    <source>
        <dbReference type="SAM" id="SignalP"/>
    </source>
</evidence>
<organism evidence="2 3">
    <name type="scientific">Bodo saltans</name>
    <name type="common">Flagellated protozoan</name>
    <dbReference type="NCBI Taxonomy" id="75058"/>
    <lineage>
        <taxon>Eukaryota</taxon>
        <taxon>Discoba</taxon>
        <taxon>Euglenozoa</taxon>
        <taxon>Kinetoplastea</taxon>
        <taxon>Metakinetoplastina</taxon>
        <taxon>Eubodonida</taxon>
        <taxon>Bodonidae</taxon>
        <taxon>Bodo</taxon>
    </lineage>
</organism>
<dbReference type="VEuPathDB" id="TriTrypDB:BSAL_70660"/>
<sequence>MGFAFCLAALIAVSAAHISPPLMVSTVTSAIFPVGIDVDEYGNVLLSSQGTCTISKMPRGGTLSVIAGTAGSCTFRDGVGPAARFYYPCGIARLGSILYIADEYNNRIRVLDLTTFSVSTLTGSALGYLKDA</sequence>
<protein>
    <recommendedName>
        <fullName evidence="4">Membrane-associated protein</fullName>
    </recommendedName>
</protein>
<dbReference type="SUPFAM" id="SSF63825">
    <property type="entry name" value="YWTD domain"/>
    <property type="match status" value="1"/>
</dbReference>
<name>A0A0S4IXQ8_BODSA</name>
<feature type="chain" id="PRO_5006621766" description="Membrane-associated protein" evidence="1">
    <location>
        <begin position="17"/>
        <end position="132"/>
    </location>
</feature>
<keyword evidence="1" id="KW-0732">Signal</keyword>
<accession>A0A0S4IXQ8</accession>
<dbReference type="Proteomes" id="UP000051952">
    <property type="component" value="Unassembled WGS sequence"/>
</dbReference>
<gene>
    <name evidence="2" type="ORF">BSAL_70660</name>
</gene>
<evidence type="ECO:0000313" key="2">
    <source>
        <dbReference type="EMBL" id="CUG04903.1"/>
    </source>
</evidence>
<proteinExistence type="predicted"/>
<dbReference type="AlphaFoldDB" id="A0A0S4IXQ8"/>
<keyword evidence="3" id="KW-1185">Reference proteome</keyword>
<dbReference type="Gene3D" id="2.120.10.30">
    <property type="entry name" value="TolB, C-terminal domain"/>
    <property type="match status" value="1"/>
</dbReference>
<dbReference type="OrthoDB" id="273823at2759"/>
<reference evidence="3" key="1">
    <citation type="submission" date="2015-09" db="EMBL/GenBank/DDBJ databases">
        <authorList>
            <consortium name="Pathogen Informatics"/>
        </authorList>
    </citation>
    <scope>NUCLEOTIDE SEQUENCE [LARGE SCALE GENOMIC DNA]</scope>
    <source>
        <strain evidence="3">Lake Konstanz</strain>
    </source>
</reference>
<dbReference type="EMBL" id="CYKH01000527">
    <property type="protein sequence ID" value="CUG04903.1"/>
    <property type="molecule type" value="Genomic_DNA"/>
</dbReference>